<sequence>ILEAGAPVYVPTTLSLTVGKQPDDVHATPQEEFFRLLEEDVQCINAFTTRVAVGLRSQLRKVLVGLAGGYQPQQCQQQHLQQDQQVSTYGNGTTDAEGGAVSPVVVVLPPPSGDLSDAATREHWLAVARRLGEEYLRLEKYVNLNYTGLQKILKKHDKLIPSAPCWNFYKQKVHINGQPWVRGDHHDIQLHAAAVAAGGAGYASAPTSAAAASSRGLTGTPGAVAGHHKDFTNSTFWVRLEDVALVKHVLMQHMAVQPPPTNAAAAAGAATGSAALWAECDSASADLVNCTFLDNASLELYHNLLYGRPYATTLQLRWYGSRVPETIDVIRQVHREGWRPEDCAEDSFPLQETRVADFLNGRWTWADARKLMMPEEYGIRPKQPQHQRNTSHAHHNHSHRNHPNRQPVAQTDSWPRGDAASSGAVGSSTAVATTAGTLGGGGGAGGGSSSGSSSGAGARVTSNRSGGGGGGGGSATHGLPADDPARLAKEYQLFKTFTEVARLVESKGLQPMVQMRFRNTTFREPCDEWGLKALLEEDVQMLLEYAYDTSTRLSHGLWRQEHPADAIEFPYAIFKVQRPDEAFDVPHWLRQLLQSGLLRPMNDFSKFLHACAGLLPDMVRAVPQWIDDEVIQKSLYANVMANEELQTLSPLRPLAPRALLLAGHNVVAEMEEGVREQTAAGAAAAVYVPPTRTTSAPLASAASMQPGRKTNNYSNNTNRTTAVATAAAVITPSAAPGQPGRSSKEQPQPHPGTSRSPSMPLNRPNKVSNSSSHSHRQRHQLPTNHGNTSCRRTSGDELAAAAAARGGSGAAQEGEVEGEQAVSEDSSSPLIPLLHSLQRNVSSRLGGAAAAVQAGWQAKLLQRQALQGRAYQPQLIFLDPAQSYVTSASSCSMLGFAASAHTNPFERPTVHISETTAFVLLALSIAMAGYGLGAFVWRSTRFYELHPGRFDDTAGALAMTVVITFALFSLLICNLADLMEVLGDGEGHAPGQGLAAAEARAGLRGGLGSARATASASPQKRRPPSPLLRLVYANPPHPTVSSAYPTAGGALQIAALRGQVIGHPALLVLRPESFSEQIAGPLYLAASRGHVEAVAALLAWGADPAAANCGDSESPEFIAALNGHVDVVRVLLRHGRGLVARGHTAAANGKRLQQLARETGGSRGLAMGCYCACQSACQVTGRLTVRTPPSAKEREDDTGESALMEAAAHDHSDVVSMLLAAGASPQHRSLDGETALHSAATAGCEECVRVLLEAGADPDATSDLVMSYEEVTRFSGRTFRNSAELGEWYRRQPRPTRTHLMDQAAVLGGCTPLSVAISCGWRGVAVRLLDAAEYTGKAPLSKAKADMLRGLVNLTLARGNGAMTTLLMDRLQACGAVDTNASAAASGGALTEAASAGRRVGVGIGVGAGVRSRTRRPTRAAARTAVEVSSTRNATRGNGGDGGGDGGGGGNMFDAPTELIDTAAPEVPAGDAAAAAAAATDFHCRCSLRGDAMDSRLVAVAAASTSAAAERDAGVPSASTPLAAAAATTGGSAAAASGESSDVKGGGMVVRCLLDPGQSAVGPRQRRLVVRCSGGCQLDYHYPDCWRQLETLLKAARSDYHGLKGPVGRGHGAAAAAGIPCWAPDCRGVVQSACVMEGPAEQPRFRQQLYVAPSSLAHNQNIHHNHHNHHQQAEKSGGKGQAADADAAAADEDGDDATAATAGLWSRKSENLRQKQPWRQHASVGKGGAGQAPVEDVVAAPLVGGGGGGGGGSKRSKRSAAVKLSLTDLYGKESGGPVAATAEEEEGGESVQPDGGSQRGERAAAAPPSPPPPGGGGAWRDSASVPFAVRPVWECDDAAPYNGFPASGASQGLMIAPGRSSSVEQAAISAMAGGGGAAAAAAATATPPRPSVAVTEEDFPSLVPLSLSEGPMGDKARDPIIRALQLLKVPGTDILTPHLLLEGPCLRHLYTVLFRGRSRIADVQLRAVLDRYGGMTAFQSFEDGAAVAASFRDEGTASAVAAGLGAGDAVGLMGPGSLGGSGGLEVSCLLEFPSDDTLAREIMQADRAAAGGSGFGAGGGLGGSKVYGLELGSNLRANAAPFVLAGAAKVTAAPAPAADLQPPPPRQMAAAAAPPRVAVTEVGVEVKDTERLARDDTDVRTAAAAMQAMACSTTLQAGHGVTGTCTAGSTDSTYDGNVRSDNRRPTVAPVRESAASAAGFGPGGGSHCAQVESDPWATPSAGANWLDAASSPSSSSPVNPCRDGDLRPAAAAPTVTEAAASRTASAGYPKPASPSAPTSGVAQGPAAVVAGPAASAFAAAARAFPAVAALPRMPTASAFQVAAPVVAPVAAPAVASSTAPTVRPSVPVVAAATAALRTALPVHLAAVTAAARPPPQPQMPPPAVAVAATLLQSPSAAATHAQPPLQRATPPSLMLHLLKRPQSQPPPPAASPLAPPVATTSPGLIHLATPTTASSSQGQPPSSTPCEAAATRPPSGMAAAAVAATAAVTPKSATKNVQGHQVRAAVATAGGGGGGERPINNSFLAMPWLAGRAAVQSLAPAGPLVAAAAVPPPPPAPVLTAPSVPAAAPASTGTLVAVAAPPPDMAAYVPPLELERVRVRPLLLHRSGDLLRRCYASSMRILLIRLCLLPTRMSSKPSWPPPRDCSRSAITSLLLATDMPATSNRLIYFTIELGPEYKDEHLINMQ</sequence>
<proteinExistence type="predicted"/>
<organism evidence="11">
    <name type="scientific">Volvox carteri f. nagariensis</name>
    <dbReference type="NCBI Taxonomy" id="3068"/>
    <lineage>
        <taxon>Eukaryota</taxon>
        <taxon>Viridiplantae</taxon>
        <taxon>Chlorophyta</taxon>
        <taxon>core chlorophytes</taxon>
        <taxon>Chlorophyceae</taxon>
        <taxon>CS clade</taxon>
        <taxon>Chlamydomonadales</taxon>
        <taxon>Volvocaceae</taxon>
        <taxon>Volvox</taxon>
    </lineage>
</organism>
<feature type="compositionally biased region" description="Gly residues" evidence="7">
    <location>
        <begin position="465"/>
        <end position="475"/>
    </location>
</feature>
<keyword evidence="2" id="KW-0926">Vacuole</keyword>
<dbReference type="GeneID" id="9616889"/>
<feature type="region of interest" description="Disordered" evidence="7">
    <location>
        <begin position="696"/>
        <end position="716"/>
    </location>
</feature>
<feature type="region of interest" description="Disordered" evidence="7">
    <location>
        <begin position="1665"/>
        <end position="1732"/>
    </location>
</feature>
<evidence type="ECO:0000256" key="1">
    <source>
        <dbReference type="ARBA" id="ARBA00004128"/>
    </source>
</evidence>
<dbReference type="InParanoid" id="D8U5B5"/>
<dbReference type="PANTHER" id="PTHR46140">
    <property type="entry name" value="VACUOLAR TRANSPORTER CHAPERONE 1-RELATED"/>
    <property type="match status" value="1"/>
</dbReference>
<feature type="region of interest" description="Disordered" evidence="7">
    <location>
        <begin position="2418"/>
        <end position="2473"/>
    </location>
</feature>
<dbReference type="eggNOG" id="KOG1161">
    <property type="taxonomic scope" value="Eukaryota"/>
</dbReference>
<evidence type="ECO:0000256" key="6">
    <source>
        <dbReference type="PROSITE-ProRule" id="PRU00023"/>
    </source>
</evidence>
<feature type="transmembrane region" description="Helical" evidence="8">
    <location>
        <begin position="953"/>
        <end position="972"/>
    </location>
</feature>
<evidence type="ECO:0000256" key="3">
    <source>
        <dbReference type="ARBA" id="ARBA00022692"/>
    </source>
</evidence>
<evidence type="ECO:0000313" key="11">
    <source>
        <dbReference type="Proteomes" id="UP000001058"/>
    </source>
</evidence>
<feature type="repeat" description="ANK" evidence="6">
    <location>
        <begin position="1081"/>
        <end position="1109"/>
    </location>
</feature>
<feature type="repeat" description="ANK" evidence="6">
    <location>
        <begin position="1111"/>
        <end position="1143"/>
    </location>
</feature>
<feature type="repeat" description="ANK" evidence="6">
    <location>
        <begin position="1198"/>
        <end position="1230"/>
    </location>
</feature>
<dbReference type="PROSITE" id="PS50297">
    <property type="entry name" value="ANK_REP_REGION"/>
    <property type="match status" value="3"/>
</dbReference>
<feature type="compositionally biased region" description="Low complexity" evidence="7">
    <location>
        <begin position="2248"/>
        <end position="2260"/>
    </location>
</feature>
<dbReference type="InterPro" id="IPR036770">
    <property type="entry name" value="Ankyrin_rpt-contain_sf"/>
</dbReference>
<dbReference type="Pfam" id="PF12796">
    <property type="entry name" value="Ank_2"/>
    <property type="match status" value="1"/>
</dbReference>
<feature type="compositionally biased region" description="Polar residues" evidence="7">
    <location>
        <begin position="751"/>
        <end position="769"/>
    </location>
</feature>
<dbReference type="Gene3D" id="3.20.100.30">
    <property type="entry name" value="VTC, catalytic tunnel domain"/>
    <property type="match status" value="1"/>
</dbReference>
<feature type="region of interest" description="Disordered" evidence="7">
    <location>
        <begin position="1768"/>
        <end position="1822"/>
    </location>
</feature>
<dbReference type="GO" id="GO:0006799">
    <property type="term" value="P:polyphosphate biosynthetic process"/>
    <property type="evidence" value="ECO:0007669"/>
    <property type="project" value="UniProtKB-ARBA"/>
</dbReference>
<dbReference type="PANTHER" id="PTHR46140:SF1">
    <property type="entry name" value="VACUOLAR TRANSPORTER CHAPERONE COMPLEX SUBUNIT 4-RELATED"/>
    <property type="match status" value="1"/>
</dbReference>
<evidence type="ECO:0000256" key="2">
    <source>
        <dbReference type="ARBA" id="ARBA00022554"/>
    </source>
</evidence>
<dbReference type="EMBL" id="GL378359">
    <property type="protein sequence ID" value="EFJ45121.1"/>
    <property type="molecule type" value="Genomic_DNA"/>
</dbReference>
<feature type="compositionally biased region" description="Polar residues" evidence="7">
    <location>
        <begin position="781"/>
        <end position="792"/>
    </location>
</feature>
<comment type="subcellular location">
    <subcellularLocation>
        <location evidence="1">Vacuole membrane</location>
        <topology evidence="1">Multi-pass membrane protein</topology>
    </subcellularLocation>
</comment>
<dbReference type="KEGG" id="vcn:VOLCADRAFT_94637"/>
<feature type="region of interest" description="Disordered" evidence="7">
    <location>
        <begin position="442"/>
        <end position="482"/>
    </location>
</feature>
<dbReference type="InterPro" id="IPR042267">
    <property type="entry name" value="VTC_sf"/>
</dbReference>
<evidence type="ECO:0000256" key="8">
    <source>
        <dbReference type="SAM" id="Phobius"/>
    </source>
</evidence>
<feature type="repeat" description="ANK" evidence="6">
    <location>
        <begin position="1231"/>
        <end position="1263"/>
    </location>
</feature>
<dbReference type="OrthoDB" id="5588846at2759"/>
<feature type="compositionally biased region" description="Gly residues" evidence="7">
    <location>
        <begin position="1437"/>
        <end position="1451"/>
    </location>
</feature>
<feature type="transmembrane region" description="Helical" evidence="8">
    <location>
        <begin position="917"/>
        <end position="937"/>
    </location>
</feature>
<feature type="compositionally biased region" description="Basic residues" evidence="7">
    <location>
        <begin position="383"/>
        <end position="403"/>
    </location>
</feature>
<feature type="compositionally biased region" description="Low complexity" evidence="7">
    <location>
        <begin position="799"/>
        <end position="827"/>
    </location>
</feature>
<reference evidence="10 11" key="1">
    <citation type="journal article" date="2010" name="Science">
        <title>Genomic analysis of organismal complexity in the multicellular green alga Volvox carteri.</title>
        <authorList>
            <person name="Prochnik S.E."/>
            <person name="Umen J."/>
            <person name="Nedelcu A.M."/>
            <person name="Hallmann A."/>
            <person name="Miller S.M."/>
            <person name="Nishii I."/>
            <person name="Ferris P."/>
            <person name="Kuo A."/>
            <person name="Mitros T."/>
            <person name="Fritz-Laylin L.K."/>
            <person name="Hellsten U."/>
            <person name="Chapman J."/>
            <person name="Simakov O."/>
            <person name="Rensing S.A."/>
            <person name="Terry A."/>
            <person name="Pangilinan J."/>
            <person name="Kapitonov V."/>
            <person name="Jurka J."/>
            <person name="Salamov A."/>
            <person name="Shapiro H."/>
            <person name="Schmutz J."/>
            <person name="Grimwood J."/>
            <person name="Lindquist E."/>
            <person name="Lucas S."/>
            <person name="Grigoriev I.V."/>
            <person name="Schmitt R."/>
            <person name="Kirk D."/>
            <person name="Rokhsar D.S."/>
        </authorList>
    </citation>
    <scope>NUCLEOTIDE SEQUENCE [LARGE SCALE GENOMIC DNA]</scope>
    <source>
        <strain evidence="11">f. Nagariensis / Eve</strain>
    </source>
</reference>
<dbReference type="PROSITE" id="PS51382">
    <property type="entry name" value="SPX"/>
    <property type="match status" value="1"/>
</dbReference>
<evidence type="ECO:0000256" key="7">
    <source>
        <dbReference type="SAM" id="MobiDB-lite"/>
    </source>
</evidence>
<feature type="non-terminal residue" evidence="10">
    <location>
        <position position="1"/>
    </location>
</feature>
<dbReference type="Pfam" id="PF13637">
    <property type="entry name" value="Ank_4"/>
    <property type="match status" value="1"/>
</dbReference>
<keyword evidence="4 8" id="KW-1133">Transmembrane helix</keyword>
<evidence type="ECO:0000256" key="5">
    <source>
        <dbReference type="ARBA" id="ARBA00023136"/>
    </source>
</evidence>
<feature type="domain" description="SPX" evidence="9">
    <location>
        <begin position="1"/>
        <end position="170"/>
    </location>
</feature>
<dbReference type="Pfam" id="PF09359">
    <property type="entry name" value="VTC"/>
    <property type="match status" value="2"/>
</dbReference>
<dbReference type="Gene3D" id="1.25.40.20">
    <property type="entry name" value="Ankyrin repeat-containing domain"/>
    <property type="match status" value="2"/>
</dbReference>
<dbReference type="InterPro" id="IPR004331">
    <property type="entry name" value="SPX_dom"/>
</dbReference>
<dbReference type="InterPro" id="IPR051572">
    <property type="entry name" value="VTC_Complex_Subunit"/>
</dbReference>
<feature type="compositionally biased region" description="Low complexity" evidence="7">
    <location>
        <begin position="2436"/>
        <end position="2465"/>
    </location>
</feature>
<evidence type="ECO:0000313" key="10">
    <source>
        <dbReference type="EMBL" id="EFJ45121.1"/>
    </source>
</evidence>
<evidence type="ECO:0000259" key="9">
    <source>
        <dbReference type="PROSITE" id="PS51382"/>
    </source>
</evidence>
<feature type="compositionally biased region" description="Low complexity" evidence="7">
    <location>
        <begin position="450"/>
        <end position="462"/>
    </location>
</feature>
<keyword evidence="11" id="KW-1185">Reference proteome</keyword>
<dbReference type="SUPFAM" id="SSF48403">
    <property type="entry name" value="Ankyrin repeat"/>
    <property type="match status" value="1"/>
</dbReference>
<feature type="region of interest" description="Disordered" evidence="7">
    <location>
        <begin position="381"/>
        <end position="428"/>
    </location>
</feature>
<feature type="compositionally biased region" description="Low complexity" evidence="7">
    <location>
        <begin position="1419"/>
        <end position="1431"/>
    </location>
</feature>
<feature type="region of interest" description="Disordered" evidence="7">
    <location>
        <begin position="2167"/>
        <end position="2283"/>
    </location>
</feature>
<feature type="region of interest" description="Disordered" evidence="7">
    <location>
        <begin position="732"/>
        <end position="827"/>
    </location>
</feature>
<dbReference type="eggNOG" id="KOG0504">
    <property type="taxonomic scope" value="Eukaryota"/>
</dbReference>
<gene>
    <name evidence="10" type="ORF">VOLCADRAFT_94637</name>
</gene>
<dbReference type="PROSITE" id="PS50088">
    <property type="entry name" value="ANK_REPEAT"/>
    <property type="match status" value="4"/>
</dbReference>
<feature type="compositionally biased region" description="Pro residues" evidence="7">
    <location>
        <begin position="2423"/>
        <end position="2435"/>
    </location>
</feature>
<evidence type="ECO:0000256" key="4">
    <source>
        <dbReference type="ARBA" id="ARBA00022989"/>
    </source>
</evidence>
<name>D8U5B5_VOLCA</name>
<dbReference type="InterPro" id="IPR002110">
    <property type="entry name" value="Ankyrin_rpt"/>
</dbReference>
<protein>
    <recommendedName>
        <fullName evidence="9">SPX domain-containing protein</fullName>
    </recommendedName>
</protein>
<feature type="compositionally biased region" description="Low complexity" evidence="7">
    <location>
        <begin position="419"/>
        <end position="428"/>
    </location>
</feature>
<dbReference type="InterPro" id="IPR018966">
    <property type="entry name" value="VTC_domain"/>
</dbReference>
<dbReference type="Proteomes" id="UP000001058">
    <property type="component" value="Unassembled WGS sequence"/>
</dbReference>
<accession>D8U5B5</accession>
<dbReference type="GO" id="GO:0005774">
    <property type="term" value="C:vacuolar membrane"/>
    <property type="evidence" value="ECO:0007669"/>
    <property type="project" value="UniProtKB-SubCell"/>
</dbReference>
<dbReference type="SMART" id="SM00248">
    <property type="entry name" value="ANK"/>
    <property type="match status" value="4"/>
</dbReference>
<feature type="region of interest" description="Disordered" evidence="7">
    <location>
        <begin position="1413"/>
        <end position="1453"/>
    </location>
</feature>
<keyword evidence="3 8" id="KW-0812">Transmembrane</keyword>
<keyword evidence="5 8" id="KW-0472">Membrane</keyword>
<dbReference type="RefSeq" id="XP_002953797.1">
    <property type="nucleotide sequence ID" value="XM_002953751.1"/>
</dbReference>
<keyword evidence="6" id="KW-0040">ANK repeat</keyword>